<proteinExistence type="predicted"/>
<evidence type="ECO:0000256" key="1">
    <source>
        <dbReference type="SAM" id="Phobius"/>
    </source>
</evidence>
<organism evidence="2">
    <name type="scientific">Ixodes ricinus</name>
    <name type="common">Common tick</name>
    <name type="synonym">Acarus ricinus</name>
    <dbReference type="NCBI Taxonomy" id="34613"/>
    <lineage>
        <taxon>Eukaryota</taxon>
        <taxon>Metazoa</taxon>
        <taxon>Ecdysozoa</taxon>
        <taxon>Arthropoda</taxon>
        <taxon>Chelicerata</taxon>
        <taxon>Arachnida</taxon>
        <taxon>Acari</taxon>
        <taxon>Parasitiformes</taxon>
        <taxon>Ixodida</taxon>
        <taxon>Ixodoidea</taxon>
        <taxon>Ixodidae</taxon>
        <taxon>Ixodinae</taxon>
        <taxon>Ixodes</taxon>
    </lineage>
</organism>
<name>A0A6B0UZ02_IXORI</name>
<feature type="transmembrane region" description="Helical" evidence="1">
    <location>
        <begin position="41"/>
        <end position="62"/>
    </location>
</feature>
<dbReference type="EMBL" id="GIFC01012926">
    <property type="protein sequence ID" value="MXU95009.1"/>
    <property type="molecule type" value="Transcribed_RNA"/>
</dbReference>
<evidence type="ECO:0000313" key="2">
    <source>
        <dbReference type="EMBL" id="MXU95009.1"/>
    </source>
</evidence>
<protein>
    <submittedName>
        <fullName evidence="2">Uncharacterized protein</fullName>
    </submittedName>
</protein>
<keyword evidence="1" id="KW-1133">Transmembrane helix</keyword>
<keyword evidence="1" id="KW-0472">Membrane</keyword>
<keyword evidence="1" id="KW-0812">Transmembrane</keyword>
<sequence length="176" mass="19033">MASISSNMMMWRPLLIPSLFSSSSASSNKRRMLASDSPTYLFRIWGPFTILGSLPLSIFPICRAIRVLPVPGGPYSKMPRTCFRLSCSMTSGGNTREANALLKMALNSLSSPPMPILLKSQSGLMMDWRTILPLAEPVRPIAAPSAFSNTTPASGKSSPILVVLGFPWGLVASPFR</sequence>
<reference evidence="2" key="1">
    <citation type="submission" date="2019-12" db="EMBL/GenBank/DDBJ databases">
        <title>An insight into the sialome of adult female Ixodes ricinus ticks feeding for 6 days.</title>
        <authorList>
            <person name="Perner J."/>
            <person name="Ribeiro J.M.C."/>
        </authorList>
    </citation>
    <scope>NUCLEOTIDE SEQUENCE</scope>
    <source>
        <strain evidence="2">Semi-engorged</strain>
        <tissue evidence="2">Salivary glands</tissue>
    </source>
</reference>
<dbReference type="AlphaFoldDB" id="A0A6B0UZ02"/>
<accession>A0A6B0UZ02</accession>